<organism evidence="2 3">
    <name type="scientific">Oryza sativa subsp. indica</name>
    <name type="common">Rice</name>
    <dbReference type="NCBI Taxonomy" id="39946"/>
    <lineage>
        <taxon>Eukaryota</taxon>
        <taxon>Viridiplantae</taxon>
        <taxon>Streptophyta</taxon>
        <taxon>Embryophyta</taxon>
        <taxon>Tracheophyta</taxon>
        <taxon>Spermatophyta</taxon>
        <taxon>Magnoliopsida</taxon>
        <taxon>Liliopsida</taxon>
        <taxon>Poales</taxon>
        <taxon>Poaceae</taxon>
        <taxon>BOP clade</taxon>
        <taxon>Oryzoideae</taxon>
        <taxon>Oryzeae</taxon>
        <taxon>Oryzinae</taxon>
        <taxon>Oryza</taxon>
        <taxon>Oryza sativa</taxon>
    </lineage>
</organism>
<keyword evidence="3" id="KW-1185">Reference proteome</keyword>
<evidence type="ECO:0000313" key="3">
    <source>
        <dbReference type="Proteomes" id="UP000007015"/>
    </source>
</evidence>
<name>B8AX30_ORYSI</name>
<feature type="compositionally biased region" description="Low complexity" evidence="1">
    <location>
        <begin position="96"/>
        <end position="107"/>
    </location>
</feature>
<evidence type="ECO:0000313" key="2">
    <source>
        <dbReference type="EMBL" id="EEC79043.1"/>
    </source>
</evidence>
<dbReference type="Gramene" id="BGIOSGA018223-TA">
    <property type="protein sequence ID" value="BGIOSGA018223-PA"/>
    <property type="gene ID" value="BGIOSGA018223"/>
</dbReference>
<dbReference type="HOGENOM" id="CLU_1707209_0_0_1"/>
<evidence type="ECO:0000256" key="1">
    <source>
        <dbReference type="SAM" id="MobiDB-lite"/>
    </source>
</evidence>
<feature type="compositionally biased region" description="Basic residues" evidence="1">
    <location>
        <begin position="83"/>
        <end position="93"/>
    </location>
</feature>
<dbReference type="Proteomes" id="UP000007015">
    <property type="component" value="Chromosome 5"/>
</dbReference>
<reference evidence="2 3" key="1">
    <citation type="journal article" date="2005" name="PLoS Biol.">
        <title>The genomes of Oryza sativa: a history of duplications.</title>
        <authorList>
            <person name="Yu J."/>
            <person name="Wang J."/>
            <person name="Lin W."/>
            <person name="Li S."/>
            <person name="Li H."/>
            <person name="Zhou J."/>
            <person name="Ni P."/>
            <person name="Dong W."/>
            <person name="Hu S."/>
            <person name="Zeng C."/>
            <person name="Zhang J."/>
            <person name="Zhang Y."/>
            <person name="Li R."/>
            <person name="Xu Z."/>
            <person name="Li S."/>
            <person name="Li X."/>
            <person name="Zheng H."/>
            <person name="Cong L."/>
            <person name="Lin L."/>
            <person name="Yin J."/>
            <person name="Geng J."/>
            <person name="Li G."/>
            <person name="Shi J."/>
            <person name="Liu J."/>
            <person name="Lv H."/>
            <person name="Li J."/>
            <person name="Wang J."/>
            <person name="Deng Y."/>
            <person name="Ran L."/>
            <person name="Shi X."/>
            <person name="Wang X."/>
            <person name="Wu Q."/>
            <person name="Li C."/>
            <person name="Ren X."/>
            <person name="Wang J."/>
            <person name="Wang X."/>
            <person name="Li D."/>
            <person name="Liu D."/>
            <person name="Zhang X."/>
            <person name="Ji Z."/>
            <person name="Zhao W."/>
            <person name="Sun Y."/>
            <person name="Zhang Z."/>
            <person name="Bao J."/>
            <person name="Han Y."/>
            <person name="Dong L."/>
            <person name="Ji J."/>
            <person name="Chen P."/>
            <person name="Wu S."/>
            <person name="Liu J."/>
            <person name="Xiao Y."/>
            <person name="Bu D."/>
            <person name="Tan J."/>
            <person name="Yang L."/>
            <person name="Ye C."/>
            <person name="Zhang J."/>
            <person name="Xu J."/>
            <person name="Zhou Y."/>
            <person name="Yu Y."/>
            <person name="Zhang B."/>
            <person name="Zhuang S."/>
            <person name="Wei H."/>
            <person name="Liu B."/>
            <person name="Lei M."/>
            <person name="Yu H."/>
            <person name="Li Y."/>
            <person name="Xu H."/>
            <person name="Wei S."/>
            <person name="He X."/>
            <person name="Fang L."/>
            <person name="Zhang Z."/>
            <person name="Zhang Y."/>
            <person name="Huang X."/>
            <person name="Su Z."/>
            <person name="Tong W."/>
            <person name="Li J."/>
            <person name="Tong Z."/>
            <person name="Li S."/>
            <person name="Ye J."/>
            <person name="Wang L."/>
            <person name="Fang L."/>
            <person name="Lei T."/>
            <person name="Chen C."/>
            <person name="Chen H."/>
            <person name="Xu Z."/>
            <person name="Li H."/>
            <person name="Huang H."/>
            <person name="Zhang F."/>
            <person name="Xu H."/>
            <person name="Li N."/>
            <person name="Zhao C."/>
            <person name="Li S."/>
            <person name="Dong L."/>
            <person name="Huang Y."/>
            <person name="Li L."/>
            <person name="Xi Y."/>
            <person name="Qi Q."/>
            <person name="Li W."/>
            <person name="Zhang B."/>
            <person name="Hu W."/>
            <person name="Zhang Y."/>
            <person name="Tian X."/>
            <person name="Jiao Y."/>
            <person name="Liang X."/>
            <person name="Jin J."/>
            <person name="Gao L."/>
            <person name="Zheng W."/>
            <person name="Hao B."/>
            <person name="Liu S."/>
            <person name="Wang W."/>
            <person name="Yuan L."/>
            <person name="Cao M."/>
            <person name="McDermott J."/>
            <person name="Samudrala R."/>
            <person name="Wang J."/>
            <person name="Wong G.K."/>
            <person name="Yang H."/>
        </authorList>
    </citation>
    <scope>NUCLEOTIDE SEQUENCE [LARGE SCALE GENOMIC DNA]</scope>
    <source>
        <strain evidence="3">cv. 93-11</strain>
    </source>
</reference>
<feature type="region of interest" description="Disordered" evidence="1">
    <location>
        <begin position="72"/>
        <end position="154"/>
    </location>
</feature>
<accession>B8AX30</accession>
<feature type="compositionally biased region" description="Low complexity" evidence="1">
    <location>
        <begin position="122"/>
        <end position="136"/>
    </location>
</feature>
<proteinExistence type="predicted"/>
<dbReference type="EMBL" id="CM000130">
    <property type="protein sequence ID" value="EEC79043.1"/>
    <property type="molecule type" value="Genomic_DNA"/>
</dbReference>
<protein>
    <submittedName>
        <fullName evidence="2">Uncharacterized protein</fullName>
    </submittedName>
</protein>
<dbReference type="AlphaFoldDB" id="B8AX30"/>
<sequence>MAMCQVRPWLATPLLPVNLAARLHKAGVVLAQSPATPGKAGLAARLANLTPPPLATNTMPPVSLPLFARTAMQQHDNPTTPAKPRKSQCHHARGPATTATDLATRLAQPASPLCPKARRDATTPTSAAPSSAKAPAKPTPRQPSAIPADPTCAR</sequence>
<gene>
    <name evidence="2" type="ORF">OsI_19600</name>
</gene>